<feature type="transmembrane region" description="Helical" evidence="6">
    <location>
        <begin position="294"/>
        <end position="316"/>
    </location>
</feature>
<sequence length="449" mass="48257">MSSETALINRLERFGSWPWPLSVLVLIGIAYFFGLYDVLTLGVAAPAIASQLGVSATTLASVGTVIALVGYLIGAVGFAHIADKYGRKTGLTVTLISYSIGSLLTGLSTNIFEVYFWRFITGIGIGADLAIAAAYLSEMTPAGVRGRFQSLGTFFGFVGAGIGPLIGLFVIPVASYGWRVYFIIGALGGLAILYLRRSIPESPRWLIMKKRFSEAEGVIGLAETTYQKKKGTLPPIPSLANTSQLEEKTLPITSLFTRKHLPRVLLMLAVFLFYYVYAYPFLALTTSLLSASGYAYVASLTVVGLGGLGFALGAFLSFIFSDLTERKYLIALLFFIQALAMIGIGLKGSLTEEVFSYFVAAFSNTFLATMLYVYSAENFPTRARSNGVALTDGLGHLAPIFSVPFTAALFVASGLFRAYEALAIEAAIGGVFVLLGIRSTRRVLEEISE</sequence>
<feature type="transmembrane region" description="Helical" evidence="6">
    <location>
        <begin position="91"/>
        <end position="109"/>
    </location>
</feature>
<dbReference type="Proteomes" id="UP000240322">
    <property type="component" value="Unassembled WGS sequence"/>
</dbReference>
<dbReference type="Gene3D" id="1.20.1250.20">
    <property type="entry name" value="MFS general substrate transporter like domains"/>
    <property type="match status" value="1"/>
</dbReference>
<evidence type="ECO:0000256" key="4">
    <source>
        <dbReference type="ARBA" id="ARBA00022989"/>
    </source>
</evidence>
<evidence type="ECO:0000256" key="1">
    <source>
        <dbReference type="ARBA" id="ARBA00004141"/>
    </source>
</evidence>
<dbReference type="PANTHER" id="PTHR23511:SF34">
    <property type="entry name" value="SYNAPTIC VESICLE GLYCOPROTEIN 2"/>
    <property type="match status" value="1"/>
</dbReference>
<dbReference type="AlphaFoldDB" id="A0A2R6AVR5"/>
<evidence type="ECO:0000313" key="8">
    <source>
        <dbReference type="EMBL" id="PSN90485.1"/>
    </source>
</evidence>
<feature type="transmembrane region" description="Helical" evidence="6">
    <location>
        <begin position="176"/>
        <end position="195"/>
    </location>
</feature>
<organism evidence="8 9">
    <name type="scientific">Candidatus Marsarchaeota G2 archaeon OSP_D</name>
    <dbReference type="NCBI Taxonomy" id="1978157"/>
    <lineage>
        <taxon>Archaea</taxon>
        <taxon>Candidatus Marsarchaeota</taxon>
        <taxon>Candidatus Marsarchaeota group 2</taxon>
    </lineage>
</organism>
<feature type="transmembrane region" description="Helical" evidence="6">
    <location>
        <begin position="264"/>
        <end position="282"/>
    </location>
</feature>
<dbReference type="GO" id="GO:0016020">
    <property type="term" value="C:membrane"/>
    <property type="evidence" value="ECO:0007669"/>
    <property type="project" value="UniProtKB-SubCell"/>
</dbReference>
<evidence type="ECO:0000256" key="5">
    <source>
        <dbReference type="ARBA" id="ARBA00023136"/>
    </source>
</evidence>
<feature type="transmembrane region" description="Helical" evidence="6">
    <location>
        <begin position="418"/>
        <end position="437"/>
    </location>
</feature>
<dbReference type="PROSITE" id="PS50850">
    <property type="entry name" value="MFS"/>
    <property type="match status" value="1"/>
</dbReference>
<feature type="transmembrane region" description="Helical" evidence="6">
    <location>
        <begin position="21"/>
        <end position="48"/>
    </location>
</feature>
<comment type="caution">
    <text evidence="8">The sequence shown here is derived from an EMBL/GenBank/DDBJ whole genome shotgun (WGS) entry which is preliminary data.</text>
</comment>
<dbReference type="EMBL" id="NEXE01000058">
    <property type="protein sequence ID" value="PSN90485.1"/>
    <property type="molecule type" value="Genomic_DNA"/>
</dbReference>
<evidence type="ECO:0000259" key="7">
    <source>
        <dbReference type="PROSITE" id="PS50850"/>
    </source>
</evidence>
<reference evidence="8 9" key="1">
    <citation type="submission" date="2017-04" db="EMBL/GenBank/DDBJ databases">
        <title>Novel microbial lineages endemic to geothermal iron-oxide mats fill important gaps in the evolutionary history of Archaea.</title>
        <authorList>
            <person name="Jay Z.J."/>
            <person name="Beam J.P."/>
            <person name="Dlakic M."/>
            <person name="Rusch D.B."/>
            <person name="Kozubal M.A."/>
            <person name="Inskeep W.P."/>
        </authorList>
    </citation>
    <scope>NUCLEOTIDE SEQUENCE [LARGE SCALE GENOMIC DNA]</scope>
    <source>
        <strain evidence="8">OSP_D</strain>
    </source>
</reference>
<evidence type="ECO:0000256" key="6">
    <source>
        <dbReference type="SAM" id="Phobius"/>
    </source>
</evidence>
<dbReference type="Pfam" id="PF00083">
    <property type="entry name" value="Sugar_tr"/>
    <property type="match status" value="1"/>
</dbReference>
<dbReference type="PROSITE" id="PS00217">
    <property type="entry name" value="SUGAR_TRANSPORT_2"/>
    <property type="match status" value="1"/>
</dbReference>
<accession>A0A2R6AVR5</accession>
<evidence type="ECO:0000256" key="3">
    <source>
        <dbReference type="ARBA" id="ARBA00022692"/>
    </source>
</evidence>
<evidence type="ECO:0000313" key="9">
    <source>
        <dbReference type="Proteomes" id="UP000240322"/>
    </source>
</evidence>
<keyword evidence="2" id="KW-0813">Transport</keyword>
<protein>
    <recommendedName>
        <fullName evidence="7">Major facilitator superfamily (MFS) profile domain-containing protein</fullName>
    </recommendedName>
</protein>
<dbReference type="InterPro" id="IPR020846">
    <property type="entry name" value="MFS_dom"/>
</dbReference>
<dbReference type="InterPro" id="IPR005828">
    <property type="entry name" value="MFS_sugar_transport-like"/>
</dbReference>
<evidence type="ECO:0000256" key="2">
    <source>
        <dbReference type="ARBA" id="ARBA00022448"/>
    </source>
</evidence>
<feature type="domain" description="Major facilitator superfamily (MFS) profile" evidence="7">
    <location>
        <begin position="23"/>
        <end position="441"/>
    </location>
</feature>
<name>A0A2R6AVR5_9ARCH</name>
<feature type="transmembrane region" description="Helical" evidence="6">
    <location>
        <begin position="115"/>
        <end position="136"/>
    </location>
</feature>
<dbReference type="SUPFAM" id="SSF103473">
    <property type="entry name" value="MFS general substrate transporter"/>
    <property type="match status" value="1"/>
</dbReference>
<keyword evidence="4 6" id="KW-1133">Transmembrane helix</keyword>
<dbReference type="GO" id="GO:0022857">
    <property type="term" value="F:transmembrane transporter activity"/>
    <property type="evidence" value="ECO:0007669"/>
    <property type="project" value="InterPro"/>
</dbReference>
<proteinExistence type="predicted"/>
<dbReference type="PANTHER" id="PTHR23511">
    <property type="entry name" value="SYNAPTIC VESICLE GLYCOPROTEIN 2"/>
    <property type="match status" value="1"/>
</dbReference>
<dbReference type="CDD" id="cd17316">
    <property type="entry name" value="MFS_SV2_like"/>
    <property type="match status" value="1"/>
</dbReference>
<dbReference type="InterPro" id="IPR036259">
    <property type="entry name" value="MFS_trans_sf"/>
</dbReference>
<feature type="transmembrane region" description="Helical" evidence="6">
    <location>
        <begin position="328"/>
        <end position="348"/>
    </location>
</feature>
<feature type="transmembrane region" description="Helical" evidence="6">
    <location>
        <begin position="394"/>
        <end position="412"/>
    </location>
</feature>
<feature type="transmembrane region" description="Helical" evidence="6">
    <location>
        <begin position="148"/>
        <end position="170"/>
    </location>
</feature>
<dbReference type="InterPro" id="IPR005829">
    <property type="entry name" value="Sugar_transporter_CS"/>
</dbReference>
<keyword evidence="5 6" id="KW-0472">Membrane</keyword>
<comment type="subcellular location">
    <subcellularLocation>
        <location evidence="1">Membrane</location>
        <topology evidence="1">Multi-pass membrane protein</topology>
    </subcellularLocation>
</comment>
<feature type="transmembrane region" description="Helical" evidence="6">
    <location>
        <begin position="354"/>
        <end position="374"/>
    </location>
</feature>
<gene>
    <name evidence="8" type="ORF">B9Q03_06740</name>
</gene>
<keyword evidence="3 6" id="KW-0812">Transmembrane</keyword>
<feature type="transmembrane region" description="Helical" evidence="6">
    <location>
        <begin position="54"/>
        <end position="79"/>
    </location>
</feature>